<keyword evidence="2" id="KW-1185">Reference proteome</keyword>
<evidence type="ECO:0000313" key="1">
    <source>
        <dbReference type="EMBL" id="KAK8787852.1"/>
    </source>
</evidence>
<comment type="caution">
    <text evidence="1">The sequence shown here is derived from an EMBL/GenBank/DDBJ whole genome shotgun (WGS) entry which is preliminary data.</text>
</comment>
<dbReference type="EMBL" id="JARKHS020001358">
    <property type="protein sequence ID" value="KAK8787852.1"/>
    <property type="molecule type" value="Genomic_DNA"/>
</dbReference>
<organism evidence="1 2">
    <name type="scientific">Amblyomma americanum</name>
    <name type="common">Lone star tick</name>
    <dbReference type="NCBI Taxonomy" id="6943"/>
    <lineage>
        <taxon>Eukaryota</taxon>
        <taxon>Metazoa</taxon>
        <taxon>Ecdysozoa</taxon>
        <taxon>Arthropoda</taxon>
        <taxon>Chelicerata</taxon>
        <taxon>Arachnida</taxon>
        <taxon>Acari</taxon>
        <taxon>Parasitiformes</taxon>
        <taxon>Ixodida</taxon>
        <taxon>Ixodoidea</taxon>
        <taxon>Ixodidae</taxon>
        <taxon>Amblyomminae</taxon>
        <taxon>Amblyomma</taxon>
    </lineage>
</organism>
<dbReference type="Proteomes" id="UP001321473">
    <property type="component" value="Unassembled WGS sequence"/>
</dbReference>
<gene>
    <name evidence="1" type="ORF">V5799_022374</name>
</gene>
<evidence type="ECO:0000313" key="2">
    <source>
        <dbReference type="Proteomes" id="UP001321473"/>
    </source>
</evidence>
<reference evidence="1 2" key="1">
    <citation type="journal article" date="2023" name="Arcadia Sci">
        <title>De novo assembly of a long-read Amblyomma americanum tick genome.</title>
        <authorList>
            <person name="Chou S."/>
            <person name="Poskanzer K.E."/>
            <person name="Rollins M."/>
            <person name="Thuy-Boun P.S."/>
        </authorList>
    </citation>
    <scope>NUCLEOTIDE SEQUENCE [LARGE SCALE GENOMIC DNA]</scope>
    <source>
        <strain evidence="1">F_SG_1</strain>
        <tissue evidence="1">Salivary glands</tissue>
    </source>
</reference>
<accession>A0AAQ4FN01</accession>
<feature type="non-terminal residue" evidence="1">
    <location>
        <position position="1"/>
    </location>
</feature>
<protein>
    <submittedName>
        <fullName evidence="1">Uncharacterized protein</fullName>
    </submittedName>
</protein>
<dbReference type="AlphaFoldDB" id="A0AAQ4FN01"/>
<sequence length="80" mass="8901">KACPEPLELSRLRRLCLLPQDSSFIAARPLAVALLSPAVKRLCDPWASLRTELYKVVLQWSRKPATTTGRRTVQADLSGL</sequence>
<name>A0AAQ4FN01_AMBAM</name>
<proteinExistence type="predicted"/>